<dbReference type="GO" id="GO:0046910">
    <property type="term" value="F:pectinesterase inhibitor activity"/>
    <property type="evidence" value="ECO:0007669"/>
    <property type="project" value="InterPro"/>
</dbReference>
<dbReference type="InterPro" id="IPR006501">
    <property type="entry name" value="Pectinesterase_inhib_dom"/>
</dbReference>
<accession>A0AAD4JER9</accession>
<evidence type="ECO:0000259" key="5">
    <source>
        <dbReference type="SMART" id="SM00856"/>
    </source>
</evidence>
<evidence type="ECO:0000313" key="6">
    <source>
        <dbReference type="EMBL" id="KAH6831813.1"/>
    </source>
</evidence>
<sequence length="183" mass="20384">MVTSYYFFLFTFISLTFLCNNNINPTAAESPDLINNICSKALNAPQCLEFLRPLYHPGDSVRTLTQNTIKSSSTFVFLVYDEIHVREKQTIRDPVLNKIFNKCGEEYTAAVNALNQGIELLQSGDYQNLPSIASNALSQTQSCDTNFTPGEPEPSDFKILAQKAQNVCSIVLILSKQLVSGKF</sequence>
<dbReference type="PANTHER" id="PTHR36710">
    <property type="entry name" value="PECTINESTERASE INHIBITOR-LIKE"/>
    <property type="match status" value="1"/>
</dbReference>
<protein>
    <recommendedName>
        <fullName evidence="5">Pectinesterase inhibitor domain-containing protein</fullName>
    </recommendedName>
</protein>
<keyword evidence="7" id="KW-1185">Reference proteome</keyword>
<keyword evidence="1 4" id="KW-0732">Signal</keyword>
<name>A0AAD4JER9_PERFH</name>
<comment type="similarity">
    <text evidence="3">Belongs to the PMEI family.</text>
</comment>
<proteinExistence type="inferred from homology"/>
<evidence type="ECO:0000256" key="1">
    <source>
        <dbReference type="ARBA" id="ARBA00022729"/>
    </source>
</evidence>
<keyword evidence="2" id="KW-1015">Disulfide bond</keyword>
<reference evidence="6 7" key="1">
    <citation type="journal article" date="2021" name="Nat. Commun.">
        <title>Incipient diploidization of the medicinal plant Perilla within 10,000 years.</title>
        <authorList>
            <person name="Zhang Y."/>
            <person name="Shen Q."/>
            <person name="Leng L."/>
            <person name="Zhang D."/>
            <person name="Chen S."/>
            <person name="Shi Y."/>
            <person name="Ning Z."/>
            <person name="Chen S."/>
        </authorList>
    </citation>
    <scope>NUCLEOTIDE SEQUENCE [LARGE SCALE GENOMIC DNA]</scope>
    <source>
        <strain evidence="7">cv. PC099</strain>
    </source>
</reference>
<comment type="caution">
    <text evidence="6">The sequence shown here is derived from an EMBL/GenBank/DDBJ whole genome shotgun (WGS) entry which is preliminary data.</text>
</comment>
<organism evidence="6 7">
    <name type="scientific">Perilla frutescens var. hirtella</name>
    <name type="common">Perilla citriodora</name>
    <name type="synonym">Perilla setoyensis</name>
    <dbReference type="NCBI Taxonomy" id="608512"/>
    <lineage>
        <taxon>Eukaryota</taxon>
        <taxon>Viridiplantae</taxon>
        <taxon>Streptophyta</taxon>
        <taxon>Embryophyta</taxon>
        <taxon>Tracheophyta</taxon>
        <taxon>Spermatophyta</taxon>
        <taxon>Magnoliopsida</taxon>
        <taxon>eudicotyledons</taxon>
        <taxon>Gunneridae</taxon>
        <taxon>Pentapetalae</taxon>
        <taxon>asterids</taxon>
        <taxon>lamiids</taxon>
        <taxon>Lamiales</taxon>
        <taxon>Lamiaceae</taxon>
        <taxon>Nepetoideae</taxon>
        <taxon>Elsholtzieae</taxon>
        <taxon>Perilla</taxon>
    </lineage>
</organism>
<dbReference type="SMART" id="SM00856">
    <property type="entry name" value="PMEI"/>
    <property type="match status" value="1"/>
</dbReference>
<dbReference type="InterPro" id="IPR035513">
    <property type="entry name" value="Invertase/methylesterase_inhib"/>
</dbReference>
<dbReference type="PANTHER" id="PTHR36710:SF18">
    <property type="entry name" value="PECTINESTERASE INHIBITOR 5-RELATED"/>
    <property type="match status" value="1"/>
</dbReference>
<dbReference type="InterPro" id="IPR052421">
    <property type="entry name" value="PCW_Enzyme_Inhibitor"/>
</dbReference>
<dbReference type="SUPFAM" id="SSF101148">
    <property type="entry name" value="Plant invertase/pectin methylesterase inhibitor"/>
    <property type="match status" value="1"/>
</dbReference>
<gene>
    <name evidence="6" type="ORF">C2S53_008306</name>
</gene>
<evidence type="ECO:0000313" key="7">
    <source>
        <dbReference type="Proteomes" id="UP001190926"/>
    </source>
</evidence>
<dbReference type="CDD" id="cd15797">
    <property type="entry name" value="PMEI"/>
    <property type="match status" value="1"/>
</dbReference>
<dbReference type="NCBIfam" id="TIGR01614">
    <property type="entry name" value="PME_inhib"/>
    <property type="match status" value="1"/>
</dbReference>
<feature type="signal peptide" evidence="4">
    <location>
        <begin position="1"/>
        <end position="28"/>
    </location>
</feature>
<evidence type="ECO:0000256" key="3">
    <source>
        <dbReference type="ARBA" id="ARBA00038471"/>
    </source>
</evidence>
<dbReference type="AlphaFoldDB" id="A0AAD4JER9"/>
<dbReference type="Gene3D" id="1.20.140.40">
    <property type="entry name" value="Invertase/pectin methylesterase inhibitor family protein"/>
    <property type="match status" value="1"/>
</dbReference>
<dbReference type="Pfam" id="PF04043">
    <property type="entry name" value="PMEI"/>
    <property type="match status" value="1"/>
</dbReference>
<evidence type="ECO:0000256" key="4">
    <source>
        <dbReference type="SAM" id="SignalP"/>
    </source>
</evidence>
<evidence type="ECO:0000256" key="2">
    <source>
        <dbReference type="ARBA" id="ARBA00023157"/>
    </source>
</evidence>
<dbReference type="InterPro" id="IPR034086">
    <property type="entry name" value="PMEI_plant"/>
</dbReference>
<dbReference type="Proteomes" id="UP001190926">
    <property type="component" value="Unassembled WGS sequence"/>
</dbReference>
<feature type="domain" description="Pectinesterase inhibitor" evidence="5">
    <location>
        <begin position="29"/>
        <end position="174"/>
    </location>
</feature>
<feature type="chain" id="PRO_5041921888" description="Pectinesterase inhibitor domain-containing protein" evidence="4">
    <location>
        <begin position="29"/>
        <end position="183"/>
    </location>
</feature>
<dbReference type="EMBL" id="SDAM02000081">
    <property type="protein sequence ID" value="KAH6831813.1"/>
    <property type="molecule type" value="Genomic_DNA"/>
</dbReference>